<organism evidence="2 3">
    <name type="scientific">Candidatus Methylospira mobilis</name>
    <dbReference type="NCBI Taxonomy" id="1808979"/>
    <lineage>
        <taxon>Bacteria</taxon>
        <taxon>Pseudomonadati</taxon>
        <taxon>Pseudomonadota</taxon>
        <taxon>Gammaproteobacteria</taxon>
        <taxon>Methylococcales</taxon>
        <taxon>Methylococcaceae</taxon>
        <taxon>Candidatus Methylospira</taxon>
    </lineage>
</organism>
<feature type="domain" description="VWFA" evidence="1">
    <location>
        <begin position="536"/>
        <end position="712"/>
    </location>
</feature>
<proteinExistence type="predicted"/>
<evidence type="ECO:0000313" key="2">
    <source>
        <dbReference type="EMBL" id="QFY45153.1"/>
    </source>
</evidence>
<dbReference type="Pfam" id="PF00092">
    <property type="entry name" value="VWA"/>
    <property type="match status" value="1"/>
</dbReference>
<dbReference type="SUPFAM" id="SSF53300">
    <property type="entry name" value="vWA-like"/>
    <property type="match status" value="1"/>
</dbReference>
<dbReference type="PANTHER" id="PTHR41248">
    <property type="entry name" value="NORD PROTEIN"/>
    <property type="match status" value="1"/>
</dbReference>
<evidence type="ECO:0000313" key="3">
    <source>
        <dbReference type="Proteomes" id="UP000325755"/>
    </source>
</evidence>
<accession>A0A5Q0BMS8</accession>
<dbReference type="Proteomes" id="UP000325755">
    <property type="component" value="Chromosome"/>
</dbReference>
<protein>
    <submittedName>
        <fullName evidence="2">VWA domain-containing protein</fullName>
    </submittedName>
</protein>
<name>A0A5Q0BMS8_9GAMM</name>
<gene>
    <name evidence="2" type="ORF">F6R98_15990</name>
</gene>
<keyword evidence="3" id="KW-1185">Reference proteome</keyword>
<dbReference type="InterPro" id="IPR051928">
    <property type="entry name" value="NorD/CobT"/>
</dbReference>
<dbReference type="AlphaFoldDB" id="A0A5Q0BMS8"/>
<dbReference type="InParanoid" id="A0A5Q0BMS8"/>
<dbReference type="SMART" id="SM00327">
    <property type="entry name" value="VWA"/>
    <property type="match status" value="1"/>
</dbReference>
<dbReference type="OrthoDB" id="9758211at2"/>
<dbReference type="KEGG" id="mmob:F6R98_15990"/>
<dbReference type="Gene3D" id="3.40.50.410">
    <property type="entry name" value="von Willebrand factor, type A domain"/>
    <property type="match status" value="1"/>
</dbReference>
<dbReference type="EMBL" id="CP044205">
    <property type="protein sequence ID" value="QFY45153.1"/>
    <property type="molecule type" value="Genomic_DNA"/>
</dbReference>
<reference evidence="2 3" key="1">
    <citation type="submission" date="2019-09" db="EMBL/GenBank/DDBJ databases">
        <title>Ecophysiology of the spiral-shaped methanotroph Methylospira mobilis as revealed by the complete genome sequence.</title>
        <authorList>
            <person name="Oshkin I.Y."/>
            <person name="Dedysh S.N."/>
            <person name="Miroshnikov K."/>
            <person name="Danilova O.V."/>
            <person name="Hakobyan A."/>
            <person name="Liesack W."/>
        </authorList>
    </citation>
    <scope>NUCLEOTIDE SEQUENCE [LARGE SCALE GENOMIC DNA]</scope>
    <source>
        <strain evidence="2 3">Shm1</strain>
    </source>
</reference>
<dbReference type="InterPro" id="IPR036465">
    <property type="entry name" value="vWFA_dom_sf"/>
</dbReference>
<dbReference type="PANTHER" id="PTHR41248:SF1">
    <property type="entry name" value="NORD PROTEIN"/>
    <property type="match status" value="1"/>
</dbReference>
<sequence length="725" mass="81650">MSSALACLTPDGVSAYLAAARFLGKMGRGAEPMLAFLQDWPDIARVVGEDALPDVMACAQTINRSPNGKAIAPFIASLAPIATSLRDRSGLAQYLALVGDFLQRTTGSIHGIHTTFASPGLPEFFRQTPLLYNELSQEGVSRWVDYGIRNYGTHPERQREYFNLLTPDSRAVFQRERPGTRFAEHERAFAGTLQALWRDECPIYAFSTLNNGEHDALAPLQPYYDGNGLHLPDLYRDRTGIGGMDRYRIALAHMAAHRRWSRAIIADNFSPAQRYAIETFEDARVDCLTIQTYPGLRPLLLALHPKPRENACDEKQQSAVRHRLALLSRALLDPNHGYRNADILDFAAQFRAALAQGVSGTRDMADLAIRFVAKTRRQSDQLPNVHFDDTHIDYRDDNRHLWIFIEEGDEETAFDHQPQPTQTAEAAGLPPRLYPEWDYASQSYRPDWVSVYESLQPAGNASYIDHLLEKHATLAKRLQRLLEQLKPQNKTRIRYQEDGSELDLDIALRALVDYRSGNTPDPRINMSHESDSRDIAVLLLLDLSASLNEKSAGHERSLLALSQEAVSLLGWATDRLGDALAIAGFQSNTRHEVHYRHIKGYSENWDDNVKSRLAGLEAGYSTRMGAAMRHAAHYLDNRKEDKKLMLILTDGEPADIDAHDPKMLIADAHKAVQELELRGIYSYCINLDARADNYVGDIFGSHYMVIDNVERLPERLPLLFMALTR</sequence>
<evidence type="ECO:0000259" key="1">
    <source>
        <dbReference type="PROSITE" id="PS50234"/>
    </source>
</evidence>
<dbReference type="InterPro" id="IPR002035">
    <property type="entry name" value="VWF_A"/>
</dbReference>
<dbReference type="PROSITE" id="PS50234">
    <property type="entry name" value="VWFA"/>
    <property type="match status" value="1"/>
</dbReference>